<organism evidence="2">
    <name type="scientific">Methyloraptor flagellatus</name>
    <dbReference type="NCBI Taxonomy" id="3162530"/>
    <lineage>
        <taxon>Bacteria</taxon>
        <taxon>Pseudomonadati</taxon>
        <taxon>Pseudomonadota</taxon>
        <taxon>Alphaproteobacteria</taxon>
        <taxon>Hyphomicrobiales</taxon>
        <taxon>Ancalomicrobiaceae</taxon>
        <taxon>Methyloraptor</taxon>
    </lineage>
</organism>
<name>A0AAU7XCC7_9HYPH</name>
<reference evidence="2" key="1">
    <citation type="submission" date="2024-06" db="EMBL/GenBank/DDBJ databases">
        <title>Methylostella associata gen. nov., sp. nov., a novel Ancalomicrobiaceae-affiliated facultatively methylotrophic bacteria that feed on methanotrophs of the genus Methylococcus.</title>
        <authorList>
            <person name="Saltykova V."/>
            <person name="Danilova O.V."/>
            <person name="Oshkin I.Y."/>
            <person name="Belova S.E."/>
            <person name="Pimenov N.V."/>
            <person name="Dedysh S.N."/>
        </authorList>
    </citation>
    <scope>NUCLEOTIDE SEQUENCE</scope>
    <source>
        <strain evidence="2">S20</strain>
    </source>
</reference>
<evidence type="ECO:0008006" key="3">
    <source>
        <dbReference type="Google" id="ProtNLM"/>
    </source>
</evidence>
<dbReference type="PROSITE" id="PS00018">
    <property type="entry name" value="EF_HAND_1"/>
    <property type="match status" value="1"/>
</dbReference>
<dbReference type="AlphaFoldDB" id="A0AAU7XCC7"/>
<gene>
    <name evidence="2" type="ORF">ABS361_05565</name>
</gene>
<accession>A0AAU7XCC7</accession>
<protein>
    <recommendedName>
        <fullName evidence="3">Phage tail tape measure protein</fullName>
    </recommendedName>
</protein>
<dbReference type="EMBL" id="CP158568">
    <property type="protein sequence ID" value="XBY45736.1"/>
    <property type="molecule type" value="Genomic_DNA"/>
</dbReference>
<dbReference type="KEGG" id="mflg:ABS361_05565"/>
<proteinExistence type="predicted"/>
<sequence>MSPTGILNTIDAAITGGGLGGTKGVRLLADMAVRMTGNGIVSDYLMTHLPGYVTGGAVSLADVVAVGQAVATESGFQGHGALVSASLAGNLVDLAGGASTAVTQIRTWVTGGALSGERGVAALLGVIAQENGIQAARFQADPNASYQVVTARTDAAFAAAKAEILSMISAGRVTGATVAADLQALGGLSSAQSFGLLIDLARTGDSATQAAVATMLVGMGTKWGPASDPFFSGALIQAAKDFAAVVGGTMSVGAAIADVKAYAKANGASTDAGLVMLGSLLGQYDFVTNAPGSRRAPVDTELTNRIAVGDMAAELAGRVAQGTTPFVPAFGAQPQPTDPSAISYADAKALLSRMVDQYATSHTAADALFAMDVSISQIARTASFNWDSIPGRVLTELQRGLTYTGLSSATINTINSTQIAGYAYDQALAALVDRLGSSTAPTAAGNAAQVRDILSRRLMTGVAATDLVNQVANGTMTTDQVKAAVDKLLAPVVAGLDADSAALMRKTAFGWLAIKSSQYIEGNYQIVTNADGTKSQTYLQSPVNDLFSMLLGEVRDDALAGLGAITSIQNKAMVSAADLATGFKVVQTIYSNIASSVVSTFSNLGNSDVVKAASDAAQAAIRAAAPLFEAGWTAMQGQWDKSAGSQGLPGVLHDEVVANPKDYKGYIDLGAQLAATGVPGGGLFKLTNISGNIWNELAGNGAATAVMVVSVGSKVMTAILGINAVSNALGSAAPALKGVFNVTGATADLLGNVVAGVVKAEAQTYAKAAIDLGTSFANLGTGNFSGLQSSAGDVAKGLFTLTSGGFSPEDLGAVASNAGAAIVDLMSGNPKDAGAAARALGESALKALTGNVYLSAAKDAVLRYADTIANDLFSAAAAAIDFFNNLIHNPKVVSSSPQTLIKDLANIAAVGFKDPKSLSNYGNFYHGSAVDGYLAGATVFVDANGNGVLDAGEYSTTTDNNGAYSLPAGLIGPIVITGGTDTGTGLANPAAYTAPAGSAIVSPLTTLVQKVAQATGDTSSAGIEAAKRSVATAVGLSSGTDLLSLDPEAGALQGDTAATAAFQAGAALINIVTLIGAAGGSAAGQSVFANLATQIAGGATVNLTDGAAVNGLAASLATSAGLSSAAASAIGSIAGASTSALAADLAGANSATARYTLIISAALATQTAGARAVASAAASGMPRLLPRRRRTSRPTCRRHSPRRRARPRSNCRPRPTSRRRSRARRRARPSPSAAPRRRSPASRSPIRMSARPRASC</sequence>
<feature type="compositionally biased region" description="Low complexity" evidence="1">
    <location>
        <begin position="1241"/>
        <end position="1256"/>
    </location>
</feature>
<dbReference type="InterPro" id="IPR018247">
    <property type="entry name" value="EF_Hand_1_Ca_BS"/>
</dbReference>
<dbReference type="SUPFAM" id="SSF117074">
    <property type="entry name" value="Hypothetical protein PA1324"/>
    <property type="match status" value="1"/>
</dbReference>
<dbReference type="RefSeq" id="WP_407050831.1">
    <property type="nucleotide sequence ID" value="NZ_CP158568.1"/>
</dbReference>
<evidence type="ECO:0000256" key="1">
    <source>
        <dbReference type="SAM" id="MobiDB-lite"/>
    </source>
</evidence>
<evidence type="ECO:0000313" key="2">
    <source>
        <dbReference type="EMBL" id="XBY45736.1"/>
    </source>
</evidence>
<feature type="compositionally biased region" description="Basic residues" evidence="1">
    <location>
        <begin position="1185"/>
        <end position="1228"/>
    </location>
</feature>
<feature type="region of interest" description="Disordered" evidence="1">
    <location>
        <begin position="1177"/>
        <end position="1256"/>
    </location>
</feature>